<reference evidence="9" key="1">
    <citation type="submission" date="2021-04" db="EMBL/GenBank/DDBJ databases">
        <title>Sinoanaerobacter chloroacetimidivorans sp. nov., an obligate anaerobic bacterium isolated from anaerobic sludge.</title>
        <authorList>
            <person name="Bao Y."/>
        </authorList>
    </citation>
    <scope>NUCLEOTIDE SEQUENCE</scope>
    <source>
        <strain evidence="9">BAD-6</strain>
    </source>
</reference>
<evidence type="ECO:0000256" key="8">
    <source>
        <dbReference type="HAMAP-Rule" id="MF_01521"/>
    </source>
</evidence>
<evidence type="ECO:0000256" key="6">
    <source>
        <dbReference type="ARBA" id="ARBA00023136"/>
    </source>
</evidence>
<keyword evidence="1 8" id="KW-0813">Transport</keyword>
<evidence type="ECO:0000313" key="10">
    <source>
        <dbReference type="Proteomes" id="UP000675664"/>
    </source>
</evidence>
<feature type="transmembrane region" description="Helical" evidence="8">
    <location>
        <begin position="68"/>
        <end position="85"/>
    </location>
</feature>
<proteinExistence type="inferred from homology"/>
<keyword evidence="5 8" id="KW-0406">Ion transport</keyword>
<sequence>MGKLELIVIALGLSMDAFAVAVSKGLSLKHMKYRYAVITGCYFGGFQAFMPLLGYLLGTQFKDSLTSIDHWIAFILLSVIGMNMVRESDNVHPKTDESLNVKDMTILSLATSMDALAIGVTFAFLQVHIAEGITIIGITTFIFSFIGVKIGNIFGYRLKSNAELAGGIILIIMGIKILFEHLGVIRF</sequence>
<accession>A0A8J7W429</accession>
<evidence type="ECO:0000256" key="7">
    <source>
        <dbReference type="ARBA" id="ARBA00023211"/>
    </source>
</evidence>
<dbReference type="InterPro" id="IPR003810">
    <property type="entry name" value="Mntp/YtaF"/>
</dbReference>
<reference evidence="9" key="2">
    <citation type="submission" date="2021-04" db="EMBL/GenBank/DDBJ databases">
        <authorList>
            <person name="Liu J."/>
        </authorList>
    </citation>
    <scope>NUCLEOTIDE SEQUENCE</scope>
    <source>
        <strain evidence="9">BAD-6</strain>
    </source>
</reference>
<dbReference type="Pfam" id="PF02659">
    <property type="entry name" value="Mntp"/>
    <property type="match status" value="1"/>
</dbReference>
<evidence type="ECO:0000256" key="3">
    <source>
        <dbReference type="ARBA" id="ARBA00022692"/>
    </source>
</evidence>
<feature type="transmembrane region" description="Helical" evidence="8">
    <location>
        <begin position="6"/>
        <end position="23"/>
    </location>
</feature>
<organism evidence="9 10">
    <name type="scientific">Sinanaerobacter chloroacetimidivorans</name>
    <dbReference type="NCBI Taxonomy" id="2818044"/>
    <lineage>
        <taxon>Bacteria</taxon>
        <taxon>Bacillati</taxon>
        <taxon>Bacillota</taxon>
        <taxon>Clostridia</taxon>
        <taxon>Peptostreptococcales</taxon>
        <taxon>Anaerovoracaceae</taxon>
        <taxon>Sinanaerobacter</taxon>
    </lineage>
</organism>
<comment type="function">
    <text evidence="8">Probably functions as a manganese efflux pump.</text>
</comment>
<comment type="subcellular location">
    <subcellularLocation>
        <location evidence="8">Cell membrane</location>
        <topology evidence="8">Multi-pass membrane protein</topology>
    </subcellularLocation>
</comment>
<feature type="transmembrane region" description="Helical" evidence="8">
    <location>
        <begin position="164"/>
        <end position="185"/>
    </location>
</feature>
<dbReference type="GO" id="GO:0005384">
    <property type="term" value="F:manganese ion transmembrane transporter activity"/>
    <property type="evidence" value="ECO:0007669"/>
    <property type="project" value="UniProtKB-UniRule"/>
</dbReference>
<dbReference type="Proteomes" id="UP000675664">
    <property type="component" value="Unassembled WGS sequence"/>
</dbReference>
<comment type="similarity">
    <text evidence="8">Belongs to the MntP (TC 9.B.29) family.</text>
</comment>
<gene>
    <name evidence="8" type="primary">mntP</name>
    <name evidence="9" type="ORF">KCX82_12545</name>
</gene>
<keyword evidence="4 8" id="KW-1133">Transmembrane helix</keyword>
<evidence type="ECO:0000256" key="1">
    <source>
        <dbReference type="ARBA" id="ARBA00022448"/>
    </source>
</evidence>
<evidence type="ECO:0000256" key="5">
    <source>
        <dbReference type="ARBA" id="ARBA00023065"/>
    </source>
</evidence>
<evidence type="ECO:0000256" key="2">
    <source>
        <dbReference type="ARBA" id="ARBA00022475"/>
    </source>
</evidence>
<dbReference type="RefSeq" id="WP_227018844.1">
    <property type="nucleotide sequence ID" value="NZ_JAGSND010000008.1"/>
</dbReference>
<feature type="transmembrane region" description="Helical" evidence="8">
    <location>
        <begin position="35"/>
        <end position="56"/>
    </location>
</feature>
<dbReference type="EMBL" id="JAGSND010000008">
    <property type="protein sequence ID" value="MBR0598711.1"/>
    <property type="molecule type" value="Genomic_DNA"/>
</dbReference>
<dbReference type="GO" id="GO:0005886">
    <property type="term" value="C:plasma membrane"/>
    <property type="evidence" value="ECO:0007669"/>
    <property type="project" value="UniProtKB-SubCell"/>
</dbReference>
<keyword evidence="2 8" id="KW-1003">Cell membrane</keyword>
<dbReference type="InterPro" id="IPR022929">
    <property type="entry name" value="Put_MntP"/>
</dbReference>
<keyword evidence="3 8" id="KW-0812">Transmembrane</keyword>
<evidence type="ECO:0000313" key="9">
    <source>
        <dbReference type="EMBL" id="MBR0598711.1"/>
    </source>
</evidence>
<keyword evidence="7 8" id="KW-0464">Manganese</keyword>
<feature type="transmembrane region" description="Helical" evidence="8">
    <location>
        <begin position="106"/>
        <end position="127"/>
    </location>
</feature>
<dbReference type="HAMAP" id="MF_01521">
    <property type="entry name" value="MntP_pump"/>
    <property type="match status" value="1"/>
</dbReference>
<name>A0A8J7W429_9FIRM</name>
<dbReference type="PANTHER" id="PTHR35529:SF1">
    <property type="entry name" value="MANGANESE EFFLUX PUMP MNTP-RELATED"/>
    <property type="match status" value="1"/>
</dbReference>
<evidence type="ECO:0000256" key="4">
    <source>
        <dbReference type="ARBA" id="ARBA00022989"/>
    </source>
</evidence>
<comment type="caution">
    <text evidence="9">The sequence shown here is derived from an EMBL/GenBank/DDBJ whole genome shotgun (WGS) entry which is preliminary data.</text>
</comment>
<keyword evidence="6 8" id="KW-0472">Membrane</keyword>
<dbReference type="AlphaFoldDB" id="A0A8J7W429"/>
<dbReference type="PANTHER" id="PTHR35529">
    <property type="entry name" value="MANGANESE EFFLUX PUMP MNTP-RELATED"/>
    <property type="match status" value="1"/>
</dbReference>
<protein>
    <recommendedName>
        <fullName evidence="8">Putative manganese efflux pump MntP</fullName>
    </recommendedName>
</protein>
<feature type="transmembrane region" description="Helical" evidence="8">
    <location>
        <begin position="133"/>
        <end position="152"/>
    </location>
</feature>
<keyword evidence="10" id="KW-1185">Reference proteome</keyword>